<dbReference type="AlphaFoldDB" id="A0AAE8SZC8"/>
<gene>
    <name evidence="2" type="ORF">DNG_09490</name>
</gene>
<name>A0AAE8SZC8_9PEZI</name>
<feature type="chain" id="PRO_5042048921" evidence="1">
    <location>
        <begin position="22"/>
        <end position="116"/>
    </location>
</feature>
<evidence type="ECO:0000313" key="3">
    <source>
        <dbReference type="Proteomes" id="UP001187682"/>
    </source>
</evidence>
<comment type="caution">
    <text evidence="2">The sequence shown here is derived from an EMBL/GenBank/DDBJ whole genome shotgun (WGS) entry which is preliminary data.</text>
</comment>
<organism evidence="2 3">
    <name type="scientific">Cephalotrichum gorgonifer</name>
    <dbReference type="NCBI Taxonomy" id="2041049"/>
    <lineage>
        <taxon>Eukaryota</taxon>
        <taxon>Fungi</taxon>
        <taxon>Dikarya</taxon>
        <taxon>Ascomycota</taxon>
        <taxon>Pezizomycotina</taxon>
        <taxon>Sordariomycetes</taxon>
        <taxon>Hypocreomycetidae</taxon>
        <taxon>Microascales</taxon>
        <taxon>Microascaceae</taxon>
        <taxon>Cephalotrichum</taxon>
    </lineage>
</organism>
<evidence type="ECO:0000313" key="2">
    <source>
        <dbReference type="EMBL" id="SPO06796.1"/>
    </source>
</evidence>
<evidence type="ECO:0000256" key="1">
    <source>
        <dbReference type="SAM" id="SignalP"/>
    </source>
</evidence>
<feature type="signal peptide" evidence="1">
    <location>
        <begin position="1"/>
        <end position="21"/>
    </location>
</feature>
<dbReference type="Proteomes" id="UP001187682">
    <property type="component" value="Unassembled WGS sequence"/>
</dbReference>
<protein>
    <submittedName>
        <fullName evidence="2">Uncharacterized protein</fullName>
    </submittedName>
</protein>
<reference evidence="2" key="1">
    <citation type="submission" date="2018-03" db="EMBL/GenBank/DDBJ databases">
        <authorList>
            <person name="Guldener U."/>
        </authorList>
    </citation>
    <scope>NUCLEOTIDE SEQUENCE</scope>
</reference>
<keyword evidence="3" id="KW-1185">Reference proteome</keyword>
<accession>A0AAE8SZC8</accession>
<proteinExistence type="predicted"/>
<keyword evidence="1" id="KW-0732">Signal</keyword>
<sequence length="116" mass="12403">MHISAVGSLGLLALSAKGVVAAPPNGYSAFFSTFNHPGCDIQSLGMTTVEATKVGDCVDLEYPATSVNLDEVQEGCWLYFYPYARCKGQPYPLNEPLTQTGCFNSDIVLTSARVTC</sequence>
<dbReference type="EMBL" id="ONZQ02000017">
    <property type="protein sequence ID" value="SPO06796.1"/>
    <property type="molecule type" value="Genomic_DNA"/>
</dbReference>